<gene>
    <name evidence="1" type="ORF">EJ377_01025</name>
</gene>
<protein>
    <submittedName>
        <fullName evidence="1">Uncharacterized protein</fullName>
    </submittedName>
</protein>
<sequence>MQEFDYGENDYGYDRPIQMDFSNYTLGRIVNGGHAYSNPEEKIKVRKQIYWRIYDLGWNTDMFGAVETALGNDNYYNGNRSRQAKVERYGKKYSWIAYFENAGLRADLGLLDKDWDRFRLSDANIDPSFPEKTANEPFFKNDLLGDRSASLNEWYENGGTPRFEEYLEINEINGNPGPWVCLDSFIVQEEISTERNSYLAIRGMVIEDSQYDEVIKLLKGQNFSQIQIPDKSENYYCFAGEMYNIDEATYSNYGDLRFDLESGK</sequence>
<evidence type="ECO:0000313" key="2">
    <source>
        <dbReference type="Proteomes" id="UP000276953"/>
    </source>
</evidence>
<reference evidence="1 2" key="1">
    <citation type="submission" date="2018-12" db="EMBL/GenBank/DDBJ databases">
        <title>Draft Genome Sequence of Chryseobacterium arthrosphaerae strain ED882-96 Isolated from the Blood of a Patient with Liver Cirrhosis in Taiwan.</title>
        <authorList>
            <person name="Lin J.-N."/>
            <person name="Lai C.-H."/>
            <person name="Yang C.-H."/>
            <person name="Huang Y.-H."/>
        </authorList>
    </citation>
    <scope>NUCLEOTIDE SEQUENCE [LARGE SCALE GENOMIC DNA]</scope>
    <source>
        <strain evidence="1 2">ED882-96</strain>
    </source>
</reference>
<dbReference type="Proteomes" id="UP000276953">
    <property type="component" value="Unassembled WGS sequence"/>
</dbReference>
<dbReference type="AlphaFoldDB" id="A0A3S0N7W7"/>
<dbReference type="EMBL" id="RYFC01000001">
    <property type="protein sequence ID" value="RTZ49306.1"/>
    <property type="molecule type" value="Genomic_DNA"/>
</dbReference>
<organism evidence="1 2">
    <name type="scientific">Chryseobacterium arthrosphaerae</name>
    <dbReference type="NCBI Taxonomy" id="651561"/>
    <lineage>
        <taxon>Bacteria</taxon>
        <taxon>Pseudomonadati</taxon>
        <taxon>Bacteroidota</taxon>
        <taxon>Flavobacteriia</taxon>
        <taxon>Flavobacteriales</taxon>
        <taxon>Weeksellaceae</taxon>
        <taxon>Chryseobacterium group</taxon>
        <taxon>Chryseobacterium</taxon>
    </lineage>
</organism>
<accession>A0A3S0N7W7</accession>
<proteinExistence type="predicted"/>
<evidence type="ECO:0000313" key="1">
    <source>
        <dbReference type="EMBL" id="RTZ49306.1"/>
    </source>
</evidence>
<name>A0A3S0N7W7_9FLAO</name>
<comment type="caution">
    <text evidence="1">The sequence shown here is derived from an EMBL/GenBank/DDBJ whole genome shotgun (WGS) entry which is preliminary data.</text>
</comment>